<evidence type="ECO:0000256" key="11">
    <source>
        <dbReference type="ARBA" id="ARBA00023034"/>
    </source>
</evidence>
<dbReference type="PANTHER" id="PTHR10791:SF30">
    <property type="entry name" value="SUGAR TRANSPORTER SWEET1"/>
    <property type="match status" value="1"/>
</dbReference>
<keyword evidence="7" id="KW-0762">Sugar transport</keyword>
<keyword evidence="5" id="KW-0813">Transport</keyword>
<keyword evidence="6" id="KW-1003">Cell membrane</keyword>
<proteinExistence type="inferred from homology"/>
<evidence type="ECO:0000256" key="1">
    <source>
        <dbReference type="ARBA" id="ARBA00004651"/>
    </source>
</evidence>
<dbReference type="GO" id="GO:0000139">
    <property type="term" value="C:Golgi membrane"/>
    <property type="evidence" value="ECO:0007669"/>
    <property type="project" value="UniProtKB-SubCell"/>
</dbReference>
<dbReference type="GO" id="GO:0051119">
    <property type="term" value="F:sugar transmembrane transporter activity"/>
    <property type="evidence" value="ECO:0007669"/>
    <property type="project" value="InterPro"/>
</dbReference>
<keyword evidence="10 13" id="KW-1133">Transmembrane helix</keyword>
<evidence type="ECO:0000256" key="12">
    <source>
        <dbReference type="ARBA" id="ARBA00023136"/>
    </source>
</evidence>
<evidence type="ECO:0000256" key="8">
    <source>
        <dbReference type="ARBA" id="ARBA00022692"/>
    </source>
</evidence>
<feature type="transmembrane region" description="Helical" evidence="13">
    <location>
        <begin position="176"/>
        <end position="197"/>
    </location>
</feature>
<dbReference type="FunFam" id="1.20.1280.290:FF:000004">
    <property type="entry name" value="Sugar transporter SWEET"/>
    <property type="match status" value="1"/>
</dbReference>
<dbReference type="Gene3D" id="1.20.1280.290">
    <property type="match status" value="2"/>
</dbReference>
<evidence type="ECO:0000256" key="6">
    <source>
        <dbReference type="ARBA" id="ARBA00022475"/>
    </source>
</evidence>
<comment type="similarity">
    <text evidence="3">Belongs to the SWEET sugar transporter family.</text>
</comment>
<dbReference type="GO" id="GO:0005886">
    <property type="term" value="C:plasma membrane"/>
    <property type="evidence" value="ECO:0007669"/>
    <property type="project" value="UniProtKB-SubCell"/>
</dbReference>
<evidence type="ECO:0000313" key="14">
    <source>
        <dbReference type="EMBL" id="CAD9976542.1"/>
    </source>
</evidence>
<accession>A0A7S3DSR5</accession>
<protein>
    <recommendedName>
        <fullName evidence="4">Sugar transporter SWEET1</fullName>
    </recommendedName>
</protein>
<keyword evidence="9" id="KW-0677">Repeat</keyword>
<dbReference type="EMBL" id="HBHT01024993">
    <property type="protein sequence ID" value="CAD9976542.1"/>
    <property type="molecule type" value="Transcribed_RNA"/>
</dbReference>
<evidence type="ECO:0000256" key="10">
    <source>
        <dbReference type="ARBA" id="ARBA00022989"/>
    </source>
</evidence>
<feature type="transmembrane region" description="Helical" evidence="13">
    <location>
        <begin position="144"/>
        <end position="164"/>
    </location>
</feature>
<dbReference type="PANTHER" id="PTHR10791">
    <property type="entry name" value="RAG1-ACTIVATING PROTEIN 1"/>
    <property type="match status" value="1"/>
</dbReference>
<organism evidence="14">
    <name type="scientific">Entomoneis paludosa</name>
    <dbReference type="NCBI Taxonomy" id="265537"/>
    <lineage>
        <taxon>Eukaryota</taxon>
        <taxon>Sar</taxon>
        <taxon>Stramenopiles</taxon>
        <taxon>Ochrophyta</taxon>
        <taxon>Bacillariophyta</taxon>
        <taxon>Bacillariophyceae</taxon>
        <taxon>Bacillariophycidae</taxon>
        <taxon>Entomoneidaceae</taxon>
        <taxon>Entomoneis</taxon>
    </lineage>
</organism>
<evidence type="ECO:0000256" key="5">
    <source>
        <dbReference type="ARBA" id="ARBA00022448"/>
    </source>
</evidence>
<dbReference type="InterPro" id="IPR047664">
    <property type="entry name" value="SWEET"/>
</dbReference>
<keyword evidence="12 13" id="KW-0472">Membrane</keyword>
<dbReference type="FunFam" id="1.20.1280.290:FF:000007">
    <property type="entry name" value="Bidirectional sugar transporter SWEET7"/>
    <property type="match status" value="1"/>
</dbReference>
<keyword evidence="11" id="KW-0333">Golgi apparatus</keyword>
<name>A0A7S3DSR5_9STRA</name>
<feature type="transmembrane region" description="Helical" evidence="13">
    <location>
        <begin position="203"/>
        <end position="225"/>
    </location>
</feature>
<evidence type="ECO:0000256" key="13">
    <source>
        <dbReference type="SAM" id="Phobius"/>
    </source>
</evidence>
<evidence type="ECO:0000256" key="3">
    <source>
        <dbReference type="ARBA" id="ARBA00007809"/>
    </source>
</evidence>
<dbReference type="AlphaFoldDB" id="A0A7S3DSR5"/>
<comment type="subcellular location">
    <subcellularLocation>
        <location evidence="1">Cell membrane</location>
        <topology evidence="1">Multi-pass membrane protein</topology>
    </subcellularLocation>
    <subcellularLocation>
        <location evidence="2">Golgi apparatus membrane</location>
        <topology evidence="2">Multi-pass membrane protein</topology>
    </subcellularLocation>
</comment>
<evidence type="ECO:0000256" key="9">
    <source>
        <dbReference type="ARBA" id="ARBA00022737"/>
    </source>
</evidence>
<gene>
    <name evidence="14" type="ORF">APAL1065_LOCUS16772</name>
</gene>
<keyword evidence="8 13" id="KW-0812">Transmembrane</keyword>
<reference evidence="14" key="1">
    <citation type="submission" date="2021-01" db="EMBL/GenBank/DDBJ databases">
        <authorList>
            <person name="Corre E."/>
            <person name="Pelletier E."/>
            <person name="Niang G."/>
            <person name="Scheremetjew M."/>
            <person name="Finn R."/>
            <person name="Kale V."/>
            <person name="Holt S."/>
            <person name="Cochrane G."/>
            <person name="Meng A."/>
            <person name="Brown T."/>
            <person name="Cohen L."/>
        </authorList>
    </citation>
    <scope>NUCLEOTIDE SEQUENCE</scope>
    <source>
        <strain evidence="14">CCMP125</strain>
    </source>
</reference>
<evidence type="ECO:0000256" key="4">
    <source>
        <dbReference type="ARBA" id="ARBA00021741"/>
    </source>
</evidence>
<dbReference type="InterPro" id="IPR004316">
    <property type="entry name" value="SWEET_rpt"/>
</dbReference>
<evidence type="ECO:0000256" key="7">
    <source>
        <dbReference type="ARBA" id="ARBA00022597"/>
    </source>
</evidence>
<evidence type="ECO:0000256" key="2">
    <source>
        <dbReference type="ARBA" id="ARBA00004653"/>
    </source>
</evidence>
<sequence>MLSEMTSSLGAPIMSGALGQPSMLVDLAGKLAPMASLVLYMAPLPTIQKITKEQDVGDLPLLPYSSMAVSGFLWTTYGVLKSQVSVWSPNATGMLLAIFYSIQFARFAPAAAPTLPGSLNQHRDGALIIGSTALLAAAAHSTELVGFMCVGICLALFGSPLAALKTVLTSKSAESIPLPLSLATTVNCFLWTVVGLFDMHDMNVIIPNGIGFILGMVQLCLKYIYGDRPAKLVPEVSIPEAFMMEKNQLLEQTFAFVGPASLQGDEGEIPVPEQLSQEERNQGLVRRDNNQGQAFRHRVGLV</sequence>
<dbReference type="Pfam" id="PF03083">
    <property type="entry name" value="MtN3_slv"/>
    <property type="match status" value="2"/>
</dbReference>